<reference evidence="3 4" key="1">
    <citation type="submission" date="2016-08" db="EMBL/GenBank/DDBJ databases">
        <title>Novel Firmicute Genomes.</title>
        <authorList>
            <person name="Poppleton D.I."/>
            <person name="Gribaldo S."/>
        </authorList>
    </citation>
    <scope>NUCLEOTIDE SEQUENCE [LARGE SCALE GENOMIC DNA]</scope>
    <source>
        <strain evidence="3 4">RAOx-1</strain>
    </source>
</reference>
<keyword evidence="4" id="KW-1185">Reference proteome</keyword>
<dbReference type="RefSeq" id="WP_120189043.1">
    <property type="nucleotide sequence ID" value="NZ_MCHY01000008.1"/>
</dbReference>
<evidence type="ECO:0000259" key="2">
    <source>
        <dbReference type="PROSITE" id="PS51202"/>
    </source>
</evidence>
<accession>A0A419SIN6</accession>
<dbReference type="Pfam" id="PF02080">
    <property type="entry name" value="TrkA_C"/>
    <property type="match status" value="1"/>
</dbReference>
<dbReference type="PANTHER" id="PTHR43833">
    <property type="entry name" value="POTASSIUM CHANNEL PROTEIN 2-RELATED-RELATED"/>
    <property type="match status" value="1"/>
</dbReference>
<sequence length="219" mass="23871">MADRAFAVVGMGRFGSSVAKTLYEMGYDVMAIDTDEEKIQDHIQSVTYAVQADSTDEQALKELGMRNFDVVVVAIGEDIQASILSTLILKELGVKKVVVKAQSERHGKVLYKIGADRVVFPERDMGARVANNLVSPGILDFIELAEDYSVAEIAATTGMIGKDLVTLDIRARFGVNVMAIKSGENINIAPNAEDVIQEDDVLVVIGHNSDLKRLEEKSK</sequence>
<dbReference type="InterPro" id="IPR036721">
    <property type="entry name" value="RCK_C_sf"/>
</dbReference>
<feature type="domain" description="RCK C-terminal" evidence="2">
    <location>
        <begin position="136"/>
        <end position="219"/>
    </location>
</feature>
<dbReference type="SUPFAM" id="SSF116726">
    <property type="entry name" value="TrkA C-terminal domain-like"/>
    <property type="match status" value="1"/>
</dbReference>
<dbReference type="Pfam" id="PF02254">
    <property type="entry name" value="TrkA_N"/>
    <property type="match status" value="1"/>
</dbReference>
<evidence type="ECO:0000259" key="1">
    <source>
        <dbReference type="PROSITE" id="PS51201"/>
    </source>
</evidence>
<dbReference type="InterPro" id="IPR036291">
    <property type="entry name" value="NAD(P)-bd_dom_sf"/>
</dbReference>
<comment type="caution">
    <text evidence="3">The sequence shown here is derived from an EMBL/GenBank/DDBJ whole genome shotgun (WGS) entry which is preliminary data.</text>
</comment>
<dbReference type="GO" id="GO:0008324">
    <property type="term" value="F:monoatomic cation transmembrane transporter activity"/>
    <property type="evidence" value="ECO:0007669"/>
    <property type="project" value="InterPro"/>
</dbReference>
<dbReference type="Gene3D" id="3.40.50.720">
    <property type="entry name" value="NAD(P)-binding Rossmann-like Domain"/>
    <property type="match status" value="1"/>
</dbReference>
<dbReference type="InterPro" id="IPR006037">
    <property type="entry name" value="RCK_C"/>
</dbReference>
<dbReference type="AlphaFoldDB" id="A0A419SIN6"/>
<dbReference type="InterPro" id="IPR050721">
    <property type="entry name" value="Trk_Ktr_HKT_K-transport"/>
</dbReference>
<dbReference type="Gene3D" id="3.30.70.1450">
    <property type="entry name" value="Regulator of K+ conductance, C-terminal domain"/>
    <property type="match status" value="1"/>
</dbReference>
<name>A0A419SIN6_9BACL</name>
<dbReference type="PROSITE" id="PS51202">
    <property type="entry name" value="RCK_C"/>
    <property type="match status" value="1"/>
</dbReference>
<evidence type="ECO:0000313" key="3">
    <source>
        <dbReference type="EMBL" id="RKD23816.1"/>
    </source>
</evidence>
<dbReference type="SUPFAM" id="SSF51735">
    <property type="entry name" value="NAD(P)-binding Rossmann-fold domains"/>
    <property type="match status" value="1"/>
</dbReference>
<proteinExistence type="predicted"/>
<dbReference type="OrthoDB" id="9776294at2"/>
<dbReference type="InterPro" id="IPR003148">
    <property type="entry name" value="RCK_N"/>
</dbReference>
<dbReference type="EMBL" id="MCHY01000008">
    <property type="protein sequence ID" value="RKD23816.1"/>
    <property type="molecule type" value="Genomic_DNA"/>
</dbReference>
<evidence type="ECO:0000313" key="4">
    <source>
        <dbReference type="Proteomes" id="UP000284219"/>
    </source>
</evidence>
<feature type="domain" description="RCK N-terminal" evidence="1">
    <location>
        <begin position="3"/>
        <end position="119"/>
    </location>
</feature>
<dbReference type="PANTHER" id="PTHR43833:SF7">
    <property type="entry name" value="KTR SYSTEM POTASSIUM UPTAKE PROTEIN C"/>
    <property type="match status" value="1"/>
</dbReference>
<protein>
    <submittedName>
        <fullName evidence="3">Potassium uptake system protein</fullName>
    </submittedName>
</protein>
<dbReference type="PROSITE" id="PS51201">
    <property type="entry name" value="RCK_N"/>
    <property type="match status" value="1"/>
</dbReference>
<gene>
    <name evidence="3" type="ORF">BEP19_05135</name>
</gene>
<organism evidence="3 4">
    <name type="scientific">Ammoniphilus oxalaticus</name>
    <dbReference type="NCBI Taxonomy" id="66863"/>
    <lineage>
        <taxon>Bacteria</taxon>
        <taxon>Bacillati</taxon>
        <taxon>Bacillota</taxon>
        <taxon>Bacilli</taxon>
        <taxon>Bacillales</taxon>
        <taxon>Paenibacillaceae</taxon>
        <taxon>Aneurinibacillus group</taxon>
        <taxon>Ammoniphilus</taxon>
    </lineage>
</organism>
<dbReference type="GO" id="GO:0006813">
    <property type="term" value="P:potassium ion transport"/>
    <property type="evidence" value="ECO:0007669"/>
    <property type="project" value="InterPro"/>
</dbReference>
<dbReference type="Proteomes" id="UP000284219">
    <property type="component" value="Unassembled WGS sequence"/>
</dbReference>